<evidence type="ECO:0000313" key="4">
    <source>
        <dbReference type="EMBL" id="RKN42979.1"/>
    </source>
</evidence>
<comment type="similarity">
    <text evidence="1">Belongs to the short-chain dehydrogenases/reductases (SDR) family.</text>
</comment>
<dbReference type="Pfam" id="PF00106">
    <property type="entry name" value="adh_short"/>
    <property type="match status" value="1"/>
</dbReference>
<keyword evidence="2" id="KW-0560">Oxidoreductase</keyword>
<dbReference type="PRINTS" id="PR00081">
    <property type="entry name" value="GDHRDH"/>
</dbReference>
<evidence type="ECO:0000256" key="3">
    <source>
        <dbReference type="SAM" id="MobiDB-lite"/>
    </source>
</evidence>
<name>A0A3A9Z4J7_9ACTN</name>
<dbReference type="InterPro" id="IPR002347">
    <property type="entry name" value="SDR_fam"/>
</dbReference>
<protein>
    <submittedName>
        <fullName evidence="4">SDR family oxidoreductase</fullName>
    </submittedName>
</protein>
<dbReference type="AlphaFoldDB" id="A0A3A9Z4J7"/>
<organism evidence="4 5">
    <name type="scientific">Streptomyces hoynatensis</name>
    <dbReference type="NCBI Taxonomy" id="1141874"/>
    <lineage>
        <taxon>Bacteria</taxon>
        <taxon>Bacillati</taxon>
        <taxon>Actinomycetota</taxon>
        <taxon>Actinomycetes</taxon>
        <taxon>Kitasatosporales</taxon>
        <taxon>Streptomycetaceae</taxon>
        <taxon>Streptomyces</taxon>
    </lineage>
</organism>
<dbReference type="InterPro" id="IPR051122">
    <property type="entry name" value="SDR_DHRS6-like"/>
</dbReference>
<dbReference type="Proteomes" id="UP000272474">
    <property type="component" value="Unassembled WGS sequence"/>
</dbReference>
<dbReference type="OrthoDB" id="9806974at2"/>
<sequence>MSDAVSEPTSEAGSDLPGAPGAVPEAPPALPVRSPLPTALAGQSVLIVGGSSGIGLAAARLLRELGARVVLAGRDRARLDAAREALATDGAAATAGEAGGPAAGPGGPDAAGVRTFTADVQDEEALAAGWDEAGAIDHVLVTAGGIGGGPIREAGRKAVEETVDSRLWGSYAVARVAARRLPPGGSLTFFSGTYLIRPIPGAAAAIGSVGAVEAMTRALAVELAPDRIRVNAVRSGSVDTPLLRRLLLNGGPAEGPEAEARLAAAGASTPLGRFGTAEEAAAAALTLMANTYITGTVLTMDGGQLLA</sequence>
<dbReference type="PANTHER" id="PTHR43477">
    <property type="entry name" value="DIHYDROANTICAPSIN 7-DEHYDROGENASE"/>
    <property type="match status" value="1"/>
</dbReference>
<evidence type="ECO:0000256" key="2">
    <source>
        <dbReference type="ARBA" id="ARBA00023002"/>
    </source>
</evidence>
<dbReference type="Gene3D" id="3.40.50.720">
    <property type="entry name" value="NAD(P)-binding Rossmann-like Domain"/>
    <property type="match status" value="1"/>
</dbReference>
<evidence type="ECO:0000256" key="1">
    <source>
        <dbReference type="ARBA" id="ARBA00006484"/>
    </source>
</evidence>
<proteinExistence type="inferred from homology"/>
<dbReference type="InterPro" id="IPR036291">
    <property type="entry name" value="NAD(P)-bd_dom_sf"/>
</dbReference>
<reference evidence="4 5" key="1">
    <citation type="journal article" date="2014" name="Int. J. Syst. Evol. Microbiol.">
        <title>Streptomyces hoynatensis sp. nov., isolated from deep marine sediment.</title>
        <authorList>
            <person name="Veyisoglu A."/>
            <person name="Sahin N."/>
        </authorList>
    </citation>
    <scope>NUCLEOTIDE SEQUENCE [LARGE SCALE GENOMIC DNA]</scope>
    <source>
        <strain evidence="4 5">KCTC 29097</strain>
    </source>
</reference>
<dbReference type="SUPFAM" id="SSF51735">
    <property type="entry name" value="NAD(P)-binding Rossmann-fold domains"/>
    <property type="match status" value="1"/>
</dbReference>
<accession>A0A3A9Z4J7</accession>
<gene>
    <name evidence="4" type="ORF">D7294_10675</name>
</gene>
<dbReference type="PANTHER" id="PTHR43477:SF1">
    <property type="entry name" value="DIHYDROANTICAPSIN 7-DEHYDROGENASE"/>
    <property type="match status" value="1"/>
</dbReference>
<keyword evidence="5" id="KW-1185">Reference proteome</keyword>
<dbReference type="GO" id="GO:0016491">
    <property type="term" value="F:oxidoreductase activity"/>
    <property type="evidence" value="ECO:0007669"/>
    <property type="project" value="UniProtKB-KW"/>
</dbReference>
<evidence type="ECO:0000313" key="5">
    <source>
        <dbReference type="Proteomes" id="UP000272474"/>
    </source>
</evidence>
<comment type="caution">
    <text evidence="4">The sequence shown here is derived from an EMBL/GenBank/DDBJ whole genome shotgun (WGS) entry which is preliminary data.</text>
</comment>
<dbReference type="Pfam" id="PF13561">
    <property type="entry name" value="adh_short_C2"/>
    <property type="match status" value="1"/>
</dbReference>
<feature type="region of interest" description="Disordered" evidence="3">
    <location>
        <begin position="1"/>
        <end position="30"/>
    </location>
</feature>
<dbReference type="EMBL" id="RBAL01000005">
    <property type="protein sequence ID" value="RKN42979.1"/>
    <property type="molecule type" value="Genomic_DNA"/>
</dbReference>